<comment type="caution">
    <text evidence="4">The sequence shown here is derived from an EMBL/GenBank/DDBJ whole genome shotgun (WGS) entry which is preliminary data.</text>
</comment>
<proteinExistence type="inferred from homology"/>
<organism evidence="4 5">
    <name type="scientific">Gordonia malaquae NBRC 108250</name>
    <dbReference type="NCBI Taxonomy" id="1223542"/>
    <lineage>
        <taxon>Bacteria</taxon>
        <taxon>Bacillati</taxon>
        <taxon>Actinomycetota</taxon>
        <taxon>Actinomycetes</taxon>
        <taxon>Mycobacteriales</taxon>
        <taxon>Gordoniaceae</taxon>
        <taxon>Gordonia</taxon>
    </lineage>
</organism>
<dbReference type="Proteomes" id="UP000035009">
    <property type="component" value="Unassembled WGS sequence"/>
</dbReference>
<evidence type="ECO:0000259" key="2">
    <source>
        <dbReference type="Pfam" id="PF13556"/>
    </source>
</evidence>
<gene>
    <name evidence="4" type="ORF">GM1_004_01940</name>
</gene>
<dbReference type="InterPro" id="IPR041522">
    <property type="entry name" value="CdaR_GGDEF"/>
</dbReference>
<feature type="domain" description="PucR C-terminal helix-turn-helix" evidence="2">
    <location>
        <begin position="358"/>
        <end position="413"/>
    </location>
</feature>
<dbReference type="RefSeq" id="WP_008376880.1">
    <property type="nucleotide sequence ID" value="NZ_BAOP01000004.1"/>
</dbReference>
<name>M3VDV8_GORML</name>
<accession>M3VDV8</accession>
<protein>
    <submittedName>
        <fullName evidence="4">Putative CdaR family transcriptional regulator</fullName>
    </submittedName>
</protein>
<dbReference type="EMBL" id="BAOP01000004">
    <property type="protein sequence ID" value="GAC78749.1"/>
    <property type="molecule type" value="Genomic_DNA"/>
</dbReference>
<dbReference type="PANTHER" id="PTHR33744:SF7">
    <property type="entry name" value="PUCR FAMILY TRANSCRIPTIONAL REGULATOR"/>
    <property type="match status" value="1"/>
</dbReference>
<dbReference type="Gene3D" id="1.10.10.2840">
    <property type="entry name" value="PucR C-terminal helix-turn-helix domain"/>
    <property type="match status" value="1"/>
</dbReference>
<comment type="similarity">
    <text evidence="1">Belongs to the CdaR family.</text>
</comment>
<dbReference type="InterPro" id="IPR025736">
    <property type="entry name" value="PucR_C-HTH_dom"/>
</dbReference>
<evidence type="ECO:0000313" key="5">
    <source>
        <dbReference type="Proteomes" id="UP000035009"/>
    </source>
</evidence>
<dbReference type="AlphaFoldDB" id="M3VDV8"/>
<dbReference type="PANTHER" id="PTHR33744">
    <property type="entry name" value="CARBOHYDRATE DIACID REGULATOR"/>
    <property type="match status" value="1"/>
</dbReference>
<feature type="domain" description="CdaR GGDEF-like" evidence="3">
    <location>
        <begin position="197"/>
        <end position="308"/>
    </location>
</feature>
<dbReference type="Pfam" id="PF13556">
    <property type="entry name" value="HTH_30"/>
    <property type="match status" value="1"/>
</dbReference>
<evidence type="ECO:0000256" key="1">
    <source>
        <dbReference type="ARBA" id="ARBA00006754"/>
    </source>
</evidence>
<dbReference type="STRING" id="410332.SAMN04488550_2876"/>
<evidence type="ECO:0000313" key="4">
    <source>
        <dbReference type="EMBL" id="GAC78749.1"/>
    </source>
</evidence>
<evidence type="ECO:0000259" key="3">
    <source>
        <dbReference type="Pfam" id="PF17853"/>
    </source>
</evidence>
<dbReference type="Pfam" id="PF17853">
    <property type="entry name" value="GGDEF_2"/>
    <property type="match status" value="1"/>
</dbReference>
<dbReference type="InterPro" id="IPR042070">
    <property type="entry name" value="PucR_C-HTH_sf"/>
</dbReference>
<keyword evidence="5" id="KW-1185">Reference proteome</keyword>
<sequence>MPEEQQPTSEALAASAASGVLYNSRGAHVPAPATVHDALPDALLRRMKLYSGRLATEAVHAMSEQLPYFTELDAGQKASVQLVVQTSVVNFVEWIQDPEGNVKFTVQAFQVVPQDLARRVTLLQTVEMVRVAMEFFEKWLPLLARNDVQLRALTESVLRYGREIGFAAAAIYASAAESRGAWDSRMEALVVDAVVRGDGSTELLSRAAALNWPSETQATVIVGTPPPEQNVSVPLAIHNTGKHHDRATLTVVQGSTLVAIVGGQLSSTDRFLTDLLDNFADGPVVIGPTMPNLTVAHASAVEAMTAADAVRGWPGAPRPVHSSDLLPERALNGDQTAAQMLIDSLITPLGGEGQTLQSTLEAYLDAGGSIESCARELYIHPNTVRYRLKKVTDITGRDPGNSRDAYVLRVALTVARLSRNQQQATTIVT</sequence>
<dbReference type="eggNOG" id="COG2508">
    <property type="taxonomic scope" value="Bacteria"/>
</dbReference>
<dbReference type="InterPro" id="IPR051448">
    <property type="entry name" value="CdaR-like_regulators"/>
</dbReference>
<reference evidence="4 5" key="1">
    <citation type="submission" date="2013-02" db="EMBL/GenBank/DDBJ databases">
        <title>Whole genome shotgun sequence of Gordonia malaquae NBRC 108250.</title>
        <authorList>
            <person name="Yoshida I."/>
            <person name="Hosoyama A."/>
            <person name="Tsuchikane K."/>
            <person name="Ando Y."/>
            <person name="Baba S."/>
            <person name="Ohji S."/>
            <person name="Hamada M."/>
            <person name="Tamura T."/>
            <person name="Yamazoe A."/>
            <person name="Yamazaki S."/>
            <person name="Fujita N."/>
        </authorList>
    </citation>
    <scope>NUCLEOTIDE SEQUENCE [LARGE SCALE GENOMIC DNA]</scope>
    <source>
        <strain evidence="4 5">NBRC 108250</strain>
    </source>
</reference>